<dbReference type="Gene3D" id="3.40.50.2000">
    <property type="entry name" value="Glycogen Phosphorylase B"/>
    <property type="match status" value="1"/>
</dbReference>
<sequence>MSAPPVWTDASVNALIEQVRPLLVAQRYEEAEALLMPHLASGTGPIALWRLLAAALRPQGKLEATRAIQEMIVAQVPGDYSARFDLSETLLLLGDFERGWREYRYRYSLAHTASMERKVQRPRWNGQPMPGQTLLIHDEQGYGDTFQFMRMVPWAKRQSGARVVLEVNADTLSLARRLDGCDDIVVRGELPPPFHQHCEMMSLPMAIRLTLDDLPGPMPYLRADPERVAHWRRRLDALPRPLVALVWAGRPTHVNDANRSLRLDQLAPLALPGVGFVSIQKGPACVQAEAPPAGMPLVSLSDEIRDFDDTAAILSIVDLLVSVDSSPVHLAGALGCPCWTMLPFVPDWRWLMQRDDTPWYPHMRLFRQTRRGDWDDVISSMREALSRWAAERRA</sequence>
<dbReference type="SUPFAM" id="SSF53756">
    <property type="entry name" value="UDP-Glycosyltransferase/glycogen phosphorylase"/>
    <property type="match status" value="1"/>
</dbReference>
<dbReference type="RefSeq" id="WP_061138174.1">
    <property type="nucleotide sequence ID" value="NZ_FCNX02000021.1"/>
</dbReference>
<evidence type="ECO:0000313" key="1">
    <source>
        <dbReference type="EMBL" id="SAL00472.1"/>
    </source>
</evidence>
<accession>A0A158E0U1</accession>
<dbReference type="AlphaFoldDB" id="A0A158E0U1"/>
<keyword evidence="2" id="KW-1185">Reference proteome</keyword>
<dbReference type="Proteomes" id="UP000054903">
    <property type="component" value="Unassembled WGS sequence"/>
</dbReference>
<organism evidence="1 2">
    <name type="scientific">Caballeronia fortuita</name>
    <dbReference type="NCBI Taxonomy" id="1777138"/>
    <lineage>
        <taxon>Bacteria</taxon>
        <taxon>Pseudomonadati</taxon>
        <taxon>Pseudomonadota</taxon>
        <taxon>Betaproteobacteria</taxon>
        <taxon>Burkholderiales</taxon>
        <taxon>Burkholderiaceae</taxon>
        <taxon>Caballeronia</taxon>
    </lineage>
</organism>
<reference evidence="1" key="1">
    <citation type="submission" date="2016-01" db="EMBL/GenBank/DDBJ databases">
        <authorList>
            <person name="Peeters C."/>
        </authorList>
    </citation>
    <scope>NUCLEOTIDE SEQUENCE</scope>
    <source>
        <strain evidence="1">LMG 29320</strain>
    </source>
</reference>
<dbReference type="EMBL" id="FCNX02000021">
    <property type="protein sequence ID" value="SAL00472.1"/>
    <property type="molecule type" value="Genomic_DNA"/>
</dbReference>
<comment type="caution">
    <text evidence="1">The sequence shown here is derived from an EMBL/GenBank/DDBJ whole genome shotgun (WGS) entry which is preliminary data.</text>
</comment>
<name>A0A158E0U1_9BURK</name>
<dbReference type="OrthoDB" id="9814129at2"/>
<gene>
    <name evidence="1" type="ORF">AWB77_06147</name>
</gene>
<dbReference type="InterPro" id="IPR011990">
    <property type="entry name" value="TPR-like_helical_dom_sf"/>
</dbReference>
<proteinExistence type="predicted"/>
<evidence type="ECO:0000313" key="2">
    <source>
        <dbReference type="Proteomes" id="UP000054903"/>
    </source>
</evidence>
<dbReference type="STRING" id="1777138.AWB77_06147"/>
<dbReference type="SUPFAM" id="SSF48452">
    <property type="entry name" value="TPR-like"/>
    <property type="match status" value="1"/>
</dbReference>
<protein>
    <submittedName>
        <fullName evidence="1">TPR repeat-containing protein</fullName>
    </submittedName>
</protein>